<dbReference type="RefSeq" id="WP_218129741.1">
    <property type="nucleotide sequence ID" value="NZ_FNBE01000004.1"/>
</dbReference>
<keyword evidence="1" id="KW-0472">Membrane</keyword>
<feature type="transmembrane region" description="Helical" evidence="1">
    <location>
        <begin position="101"/>
        <end position="124"/>
    </location>
</feature>
<dbReference type="InterPro" id="IPR050583">
    <property type="entry name" value="Mycobacterial_A85_antigen"/>
</dbReference>
<dbReference type="SUPFAM" id="SSF53474">
    <property type="entry name" value="alpha/beta-Hydrolases"/>
    <property type="match status" value="1"/>
</dbReference>
<accession>A0A1G7JJ58</accession>
<organism evidence="2 3">
    <name type="scientific">Pseudonocardia oroxyli</name>
    <dbReference type="NCBI Taxonomy" id="366584"/>
    <lineage>
        <taxon>Bacteria</taxon>
        <taxon>Bacillati</taxon>
        <taxon>Actinomycetota</taxon>
        <taxon>Actinomycetes</taxon>
        <taxon>Pseudonocardiales</taxon>
        <taxon>Pseudonocardiaceae</taxon>
        <taxon>Pseudonocardia</taxon>
    </lineage>
</organism>
<dbReference type="InterPro" id="IPR029058">
    <property type="entry name" value="AB_hydrolase_fold"/>
</dbReference>
<dbReference type="PANTHER" id="PTHR48098">
    <property type="entry name" value="ENTEROCHELIN ESTERASE-RELATED"/>
    <property type="match status" value="1"/>
</dbReference>
<dbReference type="PANTHER" id="PTHR48098:SF1">
    <property type="entry name" value="DIACYLGLYCEROL ACYLTRANSFERASE_MYCOLYLTRANSFERASE AG85A"/>
    <property type="match status" value="1"/>
</dbReference>
<dbReference type="GO" id="GO:0016787">
    <property type="term" value="F:hydrolase activity"/>
    <property type="evidence" value="ECO:0007669"/>
    <property type="project" value="UniProtKB-KW"/>
</dbReference>
<feature type="transmembrane region" description="Helical" evidence="1">
    <location>
        <begin position="73"/>
        <end position="94"/>
    </location>
</feature>
<dbReference type="InterPro" id="IPR000801">
    <property type="entry name" value="Esterase-like"/>
</dbReference>
<evidence type="ECO:0000256" key="1">
    <source>
        <dbReference type="SAM" id="Phobius"/>
    </source>
</evidence>
<keyword evidence="2" id="KW-0378">Hydrolase</keyword>
<sequence>MRALILDSPLLFGWLPTTLTWLGVGSLVFLLVRFRRRWWTRRVPLILLVTGLVLVAVAITLAVWAPFPDPLGWRVWTWGGVGVGALVAGIVGFGGRWWRRVLIVPAVLLVLLTAGVKINAVYAYRPTLAGVLGVPAANAIDFAAVPATEPVVPSAGWRPPADLPRGGRVATVDIPGTVSGFPARPASVYLPPAYLVTPRPELPVLVLIGGQPGDVTDWLQAGELATIMDRYAAAHGGLAPVVVVPDATGSSFADPLCLDSRLGNVQTYLAADVPAWVAAHLQVGPGRAIGGFSYGGTCAVQMATNHPDAYPTFLDMSGEVEPSLGDHAKTVQAAYGDRPDPEAAYRATLPLTRFPQVRGIAGRVVVGRDDAIYGPQAHQVVDAAQAAGLDVTLSVVNGTHSWTVAKDGLAAELPWVWGRLVSSP</sequence>
<keyword evidence="1" id="KW-0812">Transmembrane</keyword>
<dbReference type="EMBL" id="FNBE01000004">
    <property type="protein sequence ID" value="SDF24977.1"/>
    <property type="molecule type" value="Genomic_DNA"/>
</dbReference>
<feature type="transmembrane region" description="Helical" evidence="1">
    <location>
        <begin position="12"/>
        <end position="32"/>
    </location>
</feature>
<keyword evidence="3" id="KW-1185">Reference proteome</keyword>
<dbReference type="STRING" id="366584.SAMN05216377_10470"/>
<gene>
    <name evidence="2" type="ORF">SAMN05216377_10470</name>
</gene>
<evidence type="ECO:0000313" key="2">
    <source>
        <dbReference type="EMBL" id="SDF24977.1"/>
    </source>
</evidence>
<evidence type="ECO:0000313" key="3">
    <source>
        <dbReference type="Proteomes" id="UP000198967"/>
    </source>
</evidence>
<dbReference type="AlphaFoldDB" id="A0A1G7JJ58"/>
<feature type="transmembrane region" description="Helical" evidence="1">
    <location>
        <begin position="44"/>
        <end position="67"/>
    </location>
</feature>
<name>A0A1G7JJ58_PSEOR</name>
<reference evidence="2 3" key="1">
    <citation type="submission" date="2016-10" db="EMBL/GenBank/DDBJ databases">
        <authorList>
            <person name="de Groot N.N."/>
        </authorList>
    </citation>
    <scope>NUCLEOTIDE SEQUENCE [LARGE SCALE GENOMIC DNA]</scope>
    <source>
        <strain evidence="2 3">CGMCC 4.3143</strain>
    </source>
</reference>
<dbReference type="Gene3D" id="3.40.50.1820">
    <property type="entry name" value="alpha/beta hydrolase"/>
    <property type="match status" value="1"/>
</dbReference>
<dbReference type="Proteomes" id="UP000198967">
    <property type="component" value="Unassembled WGS sequence"/>
</dbReference>
<proteinExistence type="predicted"/>
<dbReference type="GO" id="GO:0016747">
    <property type="term" value="F:acyltransferase activity, transferring groups other than amino-acyl groups"/>
    <property type="evidence" value="ECO:0007669"/>
    <property type="project" value="TreeGrafter"/>
</dbReference>
<keyword evidence="1" id="KW-1133">Transmembrane helix</keyword>
<dbReference type="Pfam" id="PF00756">
    <property type="entry name" value="Esterase"/>
    <property type="match status" value="1"/>
</dbReference>
<protein>
    <submittedName>
        <fullName evidence="2">S-formylglutathione hydrolase FrmB</fullName>
    </submittedName>
</protein>